<comment type="caution">
    <text evidence="5">The sequence shown here is derived from an EMBL/GenBank/DDBJ whole genome shotgun (WGS) entry which is preliminary data.</text>
</comment>
<dbReference type="InterPro" id="IPR048366">
    <property type="entry name" value="TNP-like_GBD"/>
</dbReference>
<sequence>MTQLQKLFWEQQRRALSLNDSRGMRWHPMLIRLALHLHSLSDSAYSFLGESEILVLPSKRRLYDYCHFIEPKEGCQEEFLHHIREKISKCGTEDHFSYVNVMLDEMHIRSGLVVKRSTGELIGYTQLNDCEEELKRMQDDIDSKIYKPKLATKVLVYLANGVTSNVKDVVAVFSTDILSASQLYERTWEVIYNLEDAGIKVLSITCDGASVNRKFLLMNESLEKKIKYTYYTKNLAAGSRPLFFILDPPHLLKTVRNALGNSFSHKRTRKLWKNNEYLSWKVIEELYKLTERDKFRCHKLTKAHIKLTSFSCMTVLYATQVLSNSVASSIEAIAGHEKMKMFQTSELIKFIRLMNRFFDCMNGKETSGEEATYDRQEEENRAQDEENEKTVHDKAPYTKLDDPRFDFLHNDFLSYFSEWKNDIDSRPGLFSDNEKNRMIISHQSLGALETTVHGVAGAIRFMIAAGAPSVNARVFNQDPLEQYFGKVRRAQGDNRNPSLKTFQDVRLNLHAQGLVASSSQKGNTEVQKRKGIIEIDSSDLPVMKSSRKEEKSVALNLLPF</sequence>
<feature type="domain" description="Transposable element P transposase-like RNase H" evidence="2">
    <location>
        <begin position="72"/>
        <end position="215"/>
    </location>
</feature>
<evidence type="ECO:0000313" key="5">
    <source>
        <dbReference type="EMBL" id="KAK3931376.1"/>
    </source>
</evidence>
<evidence type="ECO:0000259" key="4">
    <source>
        <dbReference type="Pfam" id="PF21789"/>
    </source>
</evidence>
<feature type="domain" description="Transposable element P transposase-like RNase H C-terminal" evidence="4">
    <location>
        <begin position="475"/>
        <end position="504"/>
    </location>
</feature>
<evidence type="ECO:0000259" key="2">
    <source>
        <dbReference type="Pfam" id="PF21787"/>
    </source>
</evidence>
<dbReference type="Pfam" id="PF21787">
    <property type="entry name" value="TNP-like_RNaseH_N"/>
    <property type="match status" value="1"/>
</dbReference>
<feature type="region of interest" description="Disordered" evidence="1">
    <location>
        <begin position="368"/>
        <end position="391"/>
    </location>
</feature>
<protein>
    <submittedName>
        <fullName evidence="5">Transposable element P transposase</fullName>
    </submittedName>
</protein>
<organism evidence="5 6">
    <name type="scientific">Frankliniella fusca</name>
    <dbReference type="NCBI Taxonomy" id="407009"/>
    <lineage>
        <taxon>Eukaryota</taxon>
        <taxon>Metazoa</taxon>
        <taxon>Ecdysozoa</taxon>
        <taxon>Arthropoda</taxon>
        <taxon>Hexapoda</taxon>
        <taxon>Insecta</taxon>
        <taxon>Pterygota</taxon>
        <taxon>Neoptera</taxon>
        <taxon>Paraneoptera</taxon>
        <taxon>Thysanoptera</taxon>
        <taxon>Terebrantia</taxon>
        <taxon>Thripoidea</taxon>
        <taxon>Thripidae</taxon>
        <taxon>Frankliniella</taxon>
    </lineage>
</organism>
<feature type="compositionally biased region" description="Basic and acidic residues" evidence="1">
    <location>
        <begin position="372"/>
        <end position="391"/>
    </location>
</feature>
<keyword evidence="6" id="KW-1185">Reference proteome</keyword>
<evidence type="ECO:0000259" key="3">
    <source>
        <dbReference type="Pfam" id="PF21788"/>
    </source>
</evidence>
<name>A0AAE1I1X0_9NEOP</name>
<gene>
    <name evidence="5" type="ORF">KUF71_006364</name>
</gene>
<dbReference type="InterPro" id="IPR048367">
    <property type="entry name" value="TNP-like_RNaseH_C"/>
</dbReference>
<dbReference type="EMBL" id="JAHWGI010001423">
    <property type="protein sequence ID" value="KAK3931376.1"/>
    <property type="molecule type" value="Genomic_DNA"/>
</dbReference>
<dbReference type="Pfam" id="PF21789">
    <property type="entry name" value="TNP-like_RNaseH_C"/>
    <property type="match status" value="1"/>
</dbReference>
<dbReference type="Pfam" id="PF21788">
    <property type="entry name" value="TNP-like_GBD"/>
    <property type="match status" value="1"/>
</dbReference>
<evidence type="ECO:0000256" key="1">
    <source>
        <dbReference type="SAM" id="MobiDB-lite"/>
    </source>
</evidence>
<dbReference type="AlphaFoldDB" id="A0AAE1I1X0"/>
<feature type="domain" description="Transposable element P transposase-like GTP-binding insertion" evidence="3">
    <location>
        <begin position="250"/>
        <end position="369"/>
    </location>
</feature>
<dbReference type="InterPro" id="IPR048365">
    <property type="entry name" value="TNP-like_RNaseH_N"/>
</dbReference>
<dbReference type="Proteomes" id="UP001219518">
    <property type="component" value="Unassembled WGS sequence"/>
</dbReference>
<evidence type="ECO:0000313" key="6">
    <source>
        <dbReference type="Proteomes" id="UP001219518"/>
    </source>
</evidence>
<proteinExistence type="predicted"/>
<reference evidence="5" key="1">
    <citation type="submission" date="2021-07" db="EMBL/GenBank/DDBJ databases">
        <authorList>
            <person name="Catto M.A."/>
            <person name="Jacobson A."/>
            <person name="Kennedy G."/>
            <person name="Labadie P."/>
            <person name="Hunt B.G."/>
            <person name="Srinivasan R."/>
        </authorList>
    </citation>
    <scope>NUCLEOTIDE SEQUENCE</scope>
    <source>
        <strain evidence="5">PL_HMW_Pooled</strain>
        <tissue evidence="5">Head</tissue>
    </source>
</reference>
<accession>A0AAE1I1X0</accession>
<reference evidence="5" key="2">
    <citation type="journal article" date="2023" name="BMC Genomics">
        <title>Pest status, molecular evolution, and epigenetic factors derived from the genome assembly of Frankliniella fusca, a thysanopteran phytovirus vector.</title>
        <authorList>
            <person name="Catto M.A."/>
            <person name="Labadie P.E."/>
            <person name="Jacobson A.L."/>
            <person name="Kennedy G.G."/>
            <person name="Srinivasan R."/>
            <person name="Hunt B.G."/>
        </authorList>
    </citation>
    <scope>NUCLEOTIDE SEQUENCE</scope>
    <source>
        <strain evidence="5">PL_HMW_Pooled</strain>
    </source>
</reference>